<gene>
    <name evidence="1" type="ORF">HPP92_007619</name>
</gene>
<evidence type="ECO:0000313" key="2">
    <source>
        <dbReference type="Proteomes" id="UP000639772"/>
    </source>
</evidence>
<name>A0A835RKT9_VANPL</name>
<accession>A0A835RKT9</accession>
<protein>
    <submittedName>
        <fullName evidence="1">Uncharacterized protein</fullName>
    </submittedName>
</protein>
<sequence>MRRKAFPLVSMVSFMTRRKPVEVTEAVPERLRSASAKPLKVSSCATVDPEIRKKKELSRRRIIGDMVPFLWDDLHSIDFDWKQKFISFWILEMVPAKNLLLRNFM</sequence>
<dbReference type="EMBL" id="JADCNM010000003">
    <property type="protein sequence ID" value="KAG0490756.1"/>
    <property type="molecule type" value="Genomic_DNA"/>
</dbReference>
<proteinExistence type="predicted"/>
<evidence type="ECO:0000313" key="1">
    <source>
        <dbReference type="EMBL" id="KAG0490756.1"/>
    </source>
</evidence>
<comment type="caution">
    <text evidence="1">The sequence shown here is derived from an EMBL/GenBank/DDBJ whole genome shotgun (WGS) entry which is preliminary data.</text>
</comment>
<organism evidence="1 2">
    <name type="scientific">Vanilla planifolia</name>
    <name type="common">Vanilla</name>
    <dbReference type="NCBI Taxonomy" id="51239"/>
    <lineage>
        <taxon>Eukaryota</taxon>
        <taxon>Viridiplantae</taxon>
        <taxon>Streptophyta</taxon>
        <taxon>Embryophyta</taxon>
        <taxon>Tracheophyta</taxon>
        <taxon>Spermatophyta</taxon>
        <taxon>Magnoliopsida</taxon>
        <taxon>Liliopsida</taxon>
        <taxon>Asparagales</taxon>
        <taxon>Orchidaceae</taxon>
        <taxon>Vanilloideae</taxon>
        <taxon>Vanilleae</taxon>
        <taxon>Vanilla</taxon>
    </lineage>
</organism>
<reference evidence="1 2" key="1">
    <citation type="journal article" date="2020" name="Nat. Food">
        <title>A phased Vanilla planifolia genome enables genetic improvement of flavour and production.</title>
        <authorList>
            <person name="Hasing T."/>
            <person name="Tang H."/>
            <person name="Brym M."/>
            <person name="Khazi F."/>
            <person name="Huang T."/>
            <person name="Chambers A.H."/>
        </authorList>
    </citation>
    <scope>NUCLEOTIDE SEQUENCE [LARGE SCALE GENOMIC DNA]</scope>
    <source>
        <tissue evidence="1">Leaf</tissue>
    </source>
</reference>
<dbReference type="AlphaFoldDB" id="A0A835RKT9"/>
<dbReference type="Proteomes" id="UP000639772">
    <property type="component" value="Chromosome 3"/>
</dbReference>